<dbReference type="RefSeq" id="WP_128177169.1">
    <property type="nucleotide sequence ID" value="NZ_CP071409.1"/>
</dbReference>
<dbReference type="Gene3D" id="3.40.50.720">
    <property type="entry name" value="NAD(P)-binding Rossmann-like Domain"/>
    <property type="match status" value="1"/>
</dbReference>
<dbReference type="InterPro" id="IPR036291">
    <property type="entry name" value="NAD(P)-bd_dom_sf"/>
</dbReference>
<dbReference type="Pfam" id="PF01408">
    <property type="entry name" value="GFO_IDH_MocA"/>
    <property type="match status" value="1"/>
</dbReference>
<gene>
    <name evidence="3" type="ORF">ED28_08910</name>
</gene>
<name>A0A443IEK5_9GAMM</name>
<evidence type="ECO:0000259" key="1">
    <source>
        <dbReference type="Pfam" id="PF01408"/>
    </source>
</evidence>
<dbReference type="InterPro" id="IPR051317">
    <property type="entry name" value="Gfo/Idh/MocA_oxidoreduct"/>
</dbReference>
<evidence type="ECO:0000313" key="3">
    <source>
        <dbReference type="EMBL" id="RWR02492.1"/>
    </source>
</evidence>
<dbReference type="PANTHER" id="PTHR43708">
    <property type="entry name" value="CONSERVED EXPRESSED OXIDOREDUCTASE (EUROFUNG)"/>
    <property type="match status" value="1"/>
</dbReference>
<reference evidence="3 4" key="1">
    <citation type="submission" date="2014-04" db="EMBL/GenBank/DDBJ databases">
        <title>Draft genome sequence of Pantoea beijingensis strain LMG 27579, an emerging pathogen to Pleurotus eryngii with potential industrial application.</title>
        <authorList>
            <person name="Xu F."/>
            <person name="Liu Y."/>
            <person name="Wang S."/>
            <person name="Yin Y."/>
            <person name="Ma Y."/>
            <person name="Zhao S."/>
            <person name="Rong C."/>
        </authorList>
    </citation>
    <scope>NUCLEOTIDE SEQUENCE [LARGE SCALE GENOMIC DNA]</scope>
    <source>
        <strain evidence="3 4">LMG 27579</strain>
    </source>
</reference>
<organism evidence="3 4">
    <name type="scientific">[Pantoea] beijingensis</name>
    <dbReference type="NCBI Taxonomy" id="1324864"/>
    <lineage>
        <taxon>Bacteria</taxon>
        <taxon>Pseudomonadati</taxon>
        <taxon>Pseudomonadota</taxon>
        <taxon>Gammaproteobacteria</taxon>
        <taxon>Enterobacterales</taxon>
        <taxon>Erwiniaceae</taxon>
        <taxon>Erwinia</taxon>
    </lineage>
</organism>
<dbReference type="Gene3D" id="3.30.360.10">
    <property type="entry name" value="Dihydrodipicolinate Reductase, domain 2"/>
    <property type="match status" value="1"/>
</dbReference>
<evidence type="ECO:0000259" key="2">
    <source>
        <dbReference type="Pfam" id="PF22725"/>
    </source>
</evidence>
<proteinExistence type="predicted"/>
<feature type="domain" description="Gfo/Idh/MocA-like oxidoreductase N-terminal" evidence="1">
    <location>
        <begin position="6"/>
        <end position="127"/>
    </location>
</feature>
<protein>
    <submittedName>
        <fullName evidence="3">Oxidoreductase</fullName>
    </submittedName>
</protein>
<dbReference type="AlphaFoldDB" id="A0A443IEK5"/>
<feature type="domain" description="GFO/IDH/MocA-like oxidoreductase" evidence="2">
    <location>
        <begin position="143"/>
        <end position="273"/>
    </location>
</feature>
<keyword evidence="4" id="KW-1185">Reference proteome</keyword>
<dbReference type="EMBL" id="JMEE01000023">
    <property type="protein sequence ID" value="RWR02492.1"/>
    <property type="molecule type" value="Genomic_DNA"/>
</dbReference>
<evidence type="ECO:0000313" key="4">
    <source>
        <dbReference type="Proteomes" id="UP000288794"/>
    </source>
</evidence>
<sequence length="375" mass="41551">MSKRLRLGMVGGGEGAFIGAVHRIAARLDDEYELVAGAFSSSPEVGQRSGATLHIAPERCYRDFWQMAQQESARDEGIDVVAIVTPNHLHVPVALAFLQQGIHVICDKPLCISLEEARQLAEVVSAGEVHFILTHNYSGLPLIREARERVLRGELGEIRSVEVEYLQDWMSERVELTDNKQARWRGDPALSGFGCIGDIGTHAWQLARFVSGMEPEAIRCEMLTRVAGRKLDDEIFVDMRYHGGARGRLWASQVAAGHENDLRLRIYGSEASLTFHQTHPNELWIQSRQSSAKRITRNNGDCGESSRRVCRTPAGHPEGYLEGFAQIYREAAIAIRGGDAPLLPGIDDGLSGMRFIETAQQSSLQGGLWRPLIAF</sequence>
<dbReference type="InterPro" id="IPR000683">
    <property type="entry name" value="Gfo/Idh/MocA-like_OxRdtase_N"/>
</dbReference>
<dbReference type="Proteomes" id="UP000288794">
    <property type="component" value="Unassembled WGS sequence"/>
</dbReference>
<dbReference type="GO" id="GO:0000166">
    <property type="term" value="F:nucleotide binding"/>
    <property type="evidence" value="ECO:0007669"/>
    <property type="project" value="InterPro"/>
</dbReference>
<dbReference type="PANTHER" id="PTHR43708:SF3">
    <property type="entry name" value="OXIDOREDUCTASE"/>
    <property type="match status" value="1"/>
</dbReference>
<dbReference type="InterPro" id="IPR055170">
    <property type="entry name" value="GFO_IDH_MocA-like_dom"/>
</dbReference>
<dbReference type="SUPFAM" id="SSF51735">
    <property type="entry name" value="NAD(P)-binding Rossmann-fold domains"/>
    <property type="match status" value="1"/>
</dbReference>
<accession>A0A443IEK5</accession>
<comment type="caution">
    <text evidence="3">The sequence shown here is derived from an EMBL/GenBank/DDBJ whole genome shotgun (WGS) entry which is preliminary data.</text>
</comment>
<dbReference type="Pfam" id="PF22725">
    <property type="entry name" value="GFO_IDH_MocA_C3"/>
    <property type="match status" value="1"/>
</dbReference>
<dbReference type="SUPFAM" id="SSF55347">
    <property type="entry name" value="Glyceraldehyde-3-phosphate dehydrogenase-like, C-terminal domain"/>
    <property type="match status" value="1"/>
</dbReference>